<evidence type="ECO:0000313" key="3">
    <source>
        <dbReference type="WBParaSite" id="GPLIN_000614400"/>
    </source>
</evidence>
<feature type="region of interest" description="Disordered" evidence="1">
    <location>
        <begin position="31"/>
        <end position="88"/>
    </location>
</feature>
<proteinExistence type="predicted"/>
<reference evidence="2" key="1">
    <citation type="submission" date="2014-05" db="EMBL/GenBank/DDBJ databases">
        <title>The genome and life-stage specific transcriptomes of Globodera pallida elucidate key aspects of plant parasitism by a cyst nematode.</title>
        <authorList>
            <person name="Cotton J.A."/>
            <person name="Lilley C.J."/>
            <person name="Jones L.M."/>
            <person name="Kikuchi T."/>
            <person name="Reid A.J."/>
            <person name="Thorpe P."/>
            <person name="Tsai I.J."/>
            <person name="Beasley H."/>
            <person name="Blok V."/>
            <person name="Cock P.J.A."/>
            <person name="Van den Akker S.E."/>
            <person name="Holroyd N."/>
            <person name="Hunt M."/>
            <person name="Mantelin S."/>
            <person name="Naghra H."/>
            <person name="Pain A."/>
            <person name="Palomares-Rius J.E."/>
            <person name="Zarowiecki M."/>
            <person name="Berriman M."/>
            <person name="Jones J.T."/>
            <person name="Urwin P.E."/>
        </authorList>
    </citation>
    <scope>NUCLEOTIDE SEQUENCE [LARGE SCALE GENOMIC DNA]</scope>
    <source>
        <strain evidence="2">Lindley</strain>
    </source>
</reference>
<feature type="compositionally biased region" description="Low complexity" evidence="1">
    <location>
        <begin position="102"/>
        <end position="117"/>
    </location>
</feature>
<dbReference type="AlphaFoldDB" id="A0A183BZV2"/>
<protein>
    <submittedName>
        <fullName evidence="3">MMS1_N domain-containing protein</fullName>
    </submittedName>
</protein>
<dbReference type="Proteomes" id="UP000050741">
    <property type="component" value="Unassembled WGS sequence"/>
</dbReference>
<keyword evidence="2" id="KW-1185">Reference proteome</keyword>
<reference evidence="3" key="2">
    <citation type="submission" date="2016-06" db="UniProtKB">
        <authorList>
            <consortium name="WormBaseParasite"/>
        </authorList>
    </citation>
    <scope>IDENTIFICATION</scope>
</reference>
<feature type="region of interest" description="Disordered" evidence="1">
    <location>
        <begin position="102"/>
        <end position="131"/>
    </location>
</feature>
<feature type="compositionally biased region" description="Basic residues" evidence="1">
    <location>
        <begin position="118"/>
        <end position="131"/>
    </location>
</feature>
<name>A0A183BZV2_GLOPA</name>
<evidence type="ECO:0000256" key="1">
    <source>
        <dbReference type="SAM" id="MobiDB-lite"/>
    </source>
</evidence>
<organism evidence="2 3">
    <name type="scientific">Globodera pallida</name>
    <name type="common">Potato cyst nematode worm</name>
    <name type="synonym">Heterodera pallida</name>
    <dbReference type="NCBI Taxonomy" id="36090"/>
    <lineage>
        <taxon>Eukaryota</taxon>
        <taxon>Metazoa</taxon>
        <taxon>Ecdysozoa</taxon>
        <taxon>Nematoda</taxon>
        <taxon>Chromadorea</taxon>
        <taxon>Rhabditida</taxon>
        <taxon>Tylenchina</taxon>
        <taxon>Tylenchomorpha</taxon>
        <taxon>Tylenchoidea</taxon>
        <taxon>Heteroderidae</taxon>
        <taxon>Heteroderinae</taxon>
        <taxon>Globodera</taxon>
    </lineage>
</organism>
<evidence type="ECO:0000313" key="2">
    <source>
        <dbReference type="Proteomes" id="UP000050741"/>
    </source>
</evidence>
<sequence length="131" mass="13950">MALTHALQNPGLLGVGGSDGLQILRFSRPAGYRPDLCDQRTRRPPNGASLVSGPSAEAGELQGPSPASSAAVGRARDNLQPQQQRRRWKLFPLQTAALVKARATTTTTTTTPAAVALRMRKPAAHQKHPAR</sequence>
<accession>A0A183BZV2</accession>
<dbReference type="WBParaSite" id="GPLIN_000614400">
    <property type="protein sequence ID" value="GPLIN_000614400"/>
    <property type="gene ID" value="GPLIN_000614400"/>
</dbReference>